<dbReference type="GO" id="GO:0006351">
    <property type="term" value="P:DNA-templated transcription"/>
    <property type="evidence" value="ECO:0007669"/>
    <property type="project" value="InterPro"/>
</dbReference>
<dbReference type="EMBL" id="KZ826107">
    <property type="protein sequence ID" value="PYH88298.1"/>
    <property type="molecule type" value="Genomic_DNA"/>
</dbReference>
<evidence type="ECO:0000256" key="2">
    <source>
        <dbReference type="ARBA" id="ARBA00023015"/>
    </source>
</evidence>
<reference evidence="8 9" key="1">
    <citation type="submission" date="2018-02" db="EMBL/GenBank/DDBJ databases">
        <title>The genomes of Aspergillus section Nigri reveals drivers in fungal speciation.</title>
        <authorList>
            <consortium name="DOE Joint Genome Institute"/>
            <person name="Vesth T.C."/>
            <person name="Nybo J."/>
            <person name="Theobald S."/>
            <person name="Brandl J."/>
            <person name="Frisvad J.C."/>
            <person name="Nielsen K.F."/>
            <person name="Lyhne E.K."/>
            <person name="Kogle M.E."/>
            <person name="Kuo A."/>
            <person name="Riley R."/>
            <person name="Clum A."/>
            <person name="Nolan M."/>
            <person name="Lipzen A."/>
            <person name="Salamov A."/>
            <person name="Henrissat B."/>
            <person name="Wiebenga A."/>
            <person name="De vries R.P."/>
            <person name="Grigoriev I.V."/>
            <person name="Mortensen U.H."/>
            <person name="Andersen M.R."/>
            <person name="Baker S.E."/>
        </authorList>
    </citation>
    <scope>NUCLEOTIDE SEQUENCE [LARGE SCALE GENOMIC DNA]</scope>
    <source>
        <strain evidence="8 9">CBS 707.79</strain>
    </source>
</reference>
<dbReference type="Pfam" id="PF04082">
    <property type="entry name" value="Fungal_trans"/>
    <property type="match status" value="1"/>
</dbReference>
<dbReference type="SMART" id="SM00066">
    <property type="entry name" value="GAL4"/>
    <property type="match status" value="1"/>
</dbReference>
<evidence type="ECO:0000313" key="8">
    <source>
        <dbReference type="EMBL" id="PYH88298.1"/>
    </source>
</evidence>
<keyword evidence="1" id="KW-0479">Metal-binding</keyword>
<keyword evidence="5" id="KW-0539">Nucleus</keyword>
<dbReference type="VEuPathDB" id="FungiDB:BO71DRAFT_468670"/>
<evidence type="ECO:0000256" key="3">
    <source>
        <dbReference type="ARBA" id="ARBA00023125"/>
    </source>
</evidence>
<accession>A0A319DJQ3</accession>
<dbReference type="CDD" id="cd12148">
    <property type="entry name" value="fungal_TF_MHR"/>
    <property type="match status" value="1"/>
</dbReference>
<dbReference type="InterPro" id="IPR001138">
    <property type="entry name" value="Zn2Cys6_DnaBD"/>
</dbReference>
<keyword evidence="9" id="KW-1185">Reference proteome</keyword>
<organism evidence="8 9">
    <name type="scientific">Aspergillus ellipticus CBS 707.79</name>
    <dbReference type="NCBI Taxonomy" id="1448320"/>
    <lineage>
        <taxon>Eukaryota</taxon>
        <taxon>Fungi</taxon>
        <taxon>Dikarya</taxon>
        <taxon>Ascomycota</taxon>
        <taxon>Pezizomycotina</taxon>
        <taxon>Eurotiomycetes</taxon>
        <taxon>Eurotiomycetidae</taxon>
        <taxon>Eurotiales</taxon>
        <taxon>Aspergillaceae</taxon>
        <taxon>Aspergillus</taxon>
        <taxon>Aspergillus subgen. Circumdati</taxon>
    </lineage>
</organism>
<gene>
    <name evidence="8" type="ORF">BO71DRAFT_468670</name>
</gene>
<keyword evidence="4" id="KW-0804">Transcription</keyword>
<dbReference type="InterPro" id="IPR036864">
    <property type="entry name" value="Zn2-C6_fun-type_DNA-bd_sf"/>
</dbReference>
<dbReference type="SMART" id="SM00906">
    <property type="entry name" value="Fungal_trans"/>
    <property type="match status" value="1"/>
</dbReference>
<feature type="region of interest" description="Disordered" evidence="6">
    <location>
        <begin position="1"/>
        <end position="30"/>
    </location>
</feature>
<dbReference type="GO" id="GO:0003677">
    <property type="term" value="F:DNA binding"/>
    <property type="evidence" value="ECO:0007669"/>
    <property type="project" value="UniProtKB-KW"/>
</dbReference>
<keyword evidence="2" id="KW-0805">Transcription regulation</keyword>
<dbReference type="InterPro" id="IPR053230">
    <property type="entry name" value="Trans_reg_galc"/>
</dbReference>
<evidence type="ECO:0000256" key="5">
    <source>
        <dbReference type="ARBA" id="ARBA00023242"/>
    </source>
</evidence>
<evidence type="ECO:0000256" key="6">
    <source>
        <dbReference type="SAM" id="MobiDB-lite"/>
    </source>
</evidence>
<feature type="compositionally biased region" description="Polar residues" evidence="6">
    <location>
        <begin position="10"/>
        <end position="30"/>
    </location>
</feature>
<evidence type="ECO:0000259" key="7">
    <source>
        <dbReference type="PROSITE" id="PS50048"/>
    </source>
</evidence>
<dbReference type="Pfam" id="PF00172">
    <property type="entry name" value="Zn_clus"/>
    <property type="match status" value="1"/>
</dbReference>
<dbReference type="CDD" id="cd00067">
    <property type="entry name" value="GAL4"/>
    <property type="match status" value="1"/>
</dbReference>
<dbReference type="PANTHER" id="PTHR47654">
    <property type="entry name" value="ZN(II)2CYS6 TRANSCRIPTION FACTOR (EUROFUNG)-RELATED"/>
    <property type="match status" value="1"/>
</dbReference>
<dbReference type="GO" id="GO:0008270">
    <property type="term" value="F:zinc ion binding"/>
    <property type="evidence" value="ECO:0007669"/>
    <property type="project" value="InterPro"/>
</dbReference>
<dbReference type="PROSITE" id="PS00463">
    <property type="entry name" value="ZN2_CY6_FUNGAL_1"/>
    <property type="match status" value="1"/>
</dbReference>
<dbReference type="Gene3D" id="4.10.240.10">
    <property type="entry name" value="Zn(2)-C6 fungal-type DNA-binding domain"/>
    <property type="match status" value="1"/>
</dbReference>
<dbReference type="OrthoDB" id="5296287at2759"/>
<feature type="compositionally biased region" description="Low complexity" evidence="6">
    <location>
        <begin position="154"/>
        <end position="167"/>
    </location>
</feature>
<name>A0A319DJQ3_9EURO</name>
<feature type="region of interest" description="Disordered" evidence="6">
    <location>
        <begin position="147"/>
        <end position="178"/>
    </location>
</feature>
<dbReference type="InterPro" id="IPR007219">
    <property type="entry name" value="XnlR_reg_dom"/>
</dbReference>
<evidence type="ECO:0000256" key="4">
    <source>
        <dbReference type="ARBA" id="ARBA00023163"/>
    </source>
</evidence>
<sequence>MEGPPWAEQPSLSISPTGPNSSRNVNSLDRSLSAPEVDLRLPQGKIPLPRLAEGMKSSLASQTRAHRRHVARACESCRQRKTKCTGDSSGCRNCREGGIICCYTDGKREKSKRQLASLVAKLRTYEYIMMRLSIRFGIPIDQLMADALNGEGPSSQDSQSDTNTSHSEAQRPSGAHNTDMMLFMDPVNSYDSIQEDFNRDEISQATGFIGQSSEIVWLQTLKRELNCESEPSQSNELIMSLSVADRSLISALNYYIDDQEMPNIKPLDIFSMPSTDVAMKLYKIYLEWVHPSFPIIGISAFGSQFHAFFNTPNLKPGNKWLAILNMVFALAAKYAYISEADLKLDKNDHYSFFSKARILSMDDRLFHHSDLQQLQVEGLASLYMLARGHLNRAWKLCGIAIRGAVGLGLHLRNTGELASDTSREIRYRVWWSLYMIDHRLTIMTGRPSCIDDNVCTTPLPVPFDECDFGKEEAIIQLQNSPRASPSHLGRLTSLPSDLHHTSPPTTASRTTDAISFPSCGSLYFLQLVKIMLISKKMNAKLYSPGVMCSPWLSIEFCIRGLQSDIETWHLELPKDYDFTSTQSSQITQATAHQRMSLALLFYSTKMSITRPCLRPLSSIGEDDKMHDFCKKTAAECVESACHMLRLFPDEVDSAALYRSSPWWCILHFLMQATAILLLELAFDIQHTPEKASMVYKAAEKSHEWLRSLAKSNMESEKARHVCDRLRRQIEKRANINMPIIPHISPSPHGSQDNDIRALPTVTGVNGKAPAPETPSYKTPSDVLPLMSSTSAINAASCSYISESPGSFSSMETESQTVVPSAYEGNLPYDPNTGQITASFFPNFGLDMDLGDCLTEDF</sequence>
<protein>
    <recommendedName>
        <fullName evidence="7">Zn(2)-C6 fungal-type domain-containing protein</fullName>
    </recommendedName>
</protein>
<feature type="domain" description="Zn(2)-C6 fungal-type" evidence="7">
    <location>
        <begin position="73"/>
        <end position="103"/>
    </location>
</feature>
<dbReference type="AlphaFoldDB" id="A0A319DJQ3"/>
<dbReference type="Proteomes" id="UP000247810">
    <property type="component" value="Unassembled WGS sequence"/>
</dbReference>
<evidence type="ECO:0000313" key="9">
    <source>
        <dbReference type="Proteomes" id="UP000247810"/>
    </source>
</evidence>
<dbReference type="PANTHER" id="PTHR47654:SF3">
    <property type="entry name" value="ZN(II)2CYS6 TRANSCRIPTION FACTOR (EUROFUNG)"/>
    <property type="match status" value="1"/>
</dbReference>
<dbReference type="PROSITE" id="PS50048">
    <property type="entry name" value="ZN2_CY6_FUNGAL_2"/>
    <property type="match status" value="1"/>
</dbReference>
<evidence type="ECO:0000256" key="1">
    <source>
        <dbReference type="ARBA" id="ARBA00022723"/>
    </source>
</evidence>
<dbReference type="GO" id="GO:0000981">
    <property type="term" value="F:DNA-binding transcription factor activity, RNA polymerase II-specific"/>
    <property type="evidence" value="ECO:0007669"/>
    <property type="project" value="InterPro"/>
</dbReference>
<proteinExistence type="predicted"/>
<dbReference type="GO" id="GO:0009893">
    <property type="term" value="P:positive regulation of metabolic process"/>
    <property type="evidence" value="ECO:0007669"/>
    <property type="project" value="UniProtKB-ARBA"/>
</dbReference>
<keyword evidence="3" id="KW-0238">DNA-binding</keyword>
<dbReference type="SUPFAM" id="SSF57701">
    <property type="entry name" value="Zn2/Cys6 DNA-binding domain"/>
    <property type="match status" value="1"/>
</dbReference>